<dbReference type="SUPFAM" id="SSF46689">
    <property type="entry name" value="Homeodomain-like"/>
    <property type="match status" value="1"/>
</dbReference>
<keyword evidence="1 2" id="KW-0238">DNA-binding</keyword>
<dbReference type="InterPro" id="IPR009057">
    <property type="entry name" value="Homeodomain-like_sf"/>
</dbReference>
<protein>
    <recommendedName>
        <fullName evidence="4">HTH tetR-type domain-containing protein</fullName>
    </recommendedName>
</protein>
<feature type="domain" description="HTH tetR-type" evidence="4">
    <location>
        <begin position="138"/>
        <end position="202"/>
    </location>
</feature>
<evidence type="ECO:0000313" key="5">
    <source>
        <dbReference type="EMBL" id="ARJ06086.1"/>
    </source>
</evidence>
<evidence type="ECO:0000256" key="2">
    <source>
        <dbReference type="PROSITE-ProRule" id="PRU00335"/>
    </source>
</evidence>
<dbReference type="Proteomes" id="UP000192775">
    <property type="component" value="Chromosome"/>
</dbReference>
<evidence type="ECO:0000313" key="6">
    <source>
        <dbReference type="Proteomes" id="UP000192775"/>
    </source>
</evidence>
<feature type="DNA-binding region" description="H-T-H motif" evidence="2">
    <location>
        <begin position="165"/>
        <end position="184"/>
    </location>
</feature>
<organism evidence="5 6">
    <name type="scientific">Cnuibacter physcomitrellae</name>
    <dbReference type="NCBI Taxonomy" id="1619308"/>
    <lineage>
        <taxon>Bacteria</taxon>
        <taxon>Bacillati</taxon>
        <taxon>Actinomycetota</taxon>
        <taxon>Actinomycetes</taxon>
        <taxon>Micrococcales</taxon>
        <taxon>Microbacteriaceae</taxon>
        <taxon>Cnuibacter</taxon>
    </lineage>
</organism>
<dbReference type="AlphaFoldDB" id="A0A1X9LLJ7"/>
<dbReference type="STRING" id="1619308.B5808_13290"/>
<evidence type="ECO:0000259" key="4">
    <source>
        <dbReference type="PROSITE" id="PS50977"/>
    </source>
</evidence>
<keyword evidence="6" id="KW-1185">Reference proteome</keyword>
<gene>
    <name evidence="5" type="ORF">B5808_13290</name>
</gene>
<dbReference type="GO" id="GO:0003677">
    <property type="term" value="F:DNA binding"/>
    <property type="evidence" value="ECO:0007669"/>
    <property type="project" value="UniProtKB-UniRule"/>
</dbReference>
<dbReference type="InterPro" id="IPR001647">
    <property type="entry name" value="HTH_TetR"/>
</dbReference>
<evidence type="ECO:0000256" key="1">
    <source>
        <dbReference type="ARBA" id="ARBA00023125"/>
    </source>
</evidence>
<evidence type="ECO:0000256" key="3">
    <source>
        <dbReference type="SAM" id="MobiDB-lite"/>
    </source>
</evidence>
<dbReference type="KEGG" id="cphy:B5808_13290"/>
<sequence length="405" mass="44937">MMPVASRAERSVSNAVEDVTTGMTAEFETERSTRVTGGRLPLIRPARGLTPPARGLIPAARGRASTTWRTASSPHRVTVRGYPVTRRNKLVADDPSIGAPLPRLQLGTLCLKMMSERVAMSENSWTKPGPGRARASRDEVRSTLLQTAIDLVNTNGLTVGFEHLLMDDLIKEAGVPRSSVYRIWESKEAFFEDLLTEVANQVQPGRADEESLVATWEYLGFRADELRTPEGRRRVLFDVTGIAAEQNFETVTSSIQWRTYVALSSTALSYPDERLRERIVAELRNSELAFLDTMEVFYRNIVPTVGFMLRPDLDDDYRPFVLASAAIIEGLGIARTTIPDIVETHYTVDNDGRQAEMSLASMAYLGIINTFLVPDPSYDAEAAIARLSSGIDEMPIVEVRRRGEA</sequence>
<name>A0A1X9LLJ7_9MICO</name>
<dbReference type="PROSITE" id="PS50977">
    <property type="entry name" value="HTH_TETR_2"/>
    <property type="match status" value="1"/>
</dbReference>
<dbReference type="Pfam" id="PF00440">
    <property type="entry name" value="TetR_N"/>
    <property type="match status" value="1"/>
</dbReference>
<accession>A0A1X9LLJ7</accession>
<feature type="region of interest" description="Disordered" evidence="3">
    <location>
        <begin position="1"/>
        <end position="21"/>
    </location>
</feature>
<proteinExistence type="predicted"/>
<dbReference type="EMBL" id="CP020715">
    <property type="protein sequence ID" value="ARJ06086.1"/>
    <property type="molecule type" value="Genomic_DNA"/>
</dbReference>
<reference evidence="5 6" key="1">
    <citation type="submission" date="2017-04" db="EMBL/GenBank/DDBJ databases">
        <authorList>
            <person name="Afonso C.L."/>
            <person name="Miller P.J."/>
            <person name="Scott M.A."/>
            <person name="Spackman E."/>
            <person name="Goraichik I."/>
            <person name="Dimitrov K.M."/>
            <person name="Suarez D.L."/>
            <person name="Swayne D.E."/>
        </authorList>
    </citation>
    <scope>NUCLEOTIDE SEQUENCE [LARGE SCALE GENOMIC DNA]</scope>
    <source>
        <strain evidence="6">XA(T)</strain>
    </source>
</reference>
<feature type="region of interest" description="Disordered" evidence="3">
    <location>
        <begin position="42"/>
        <end position="63"/>
    </location>
</feature>
<dbReference type="Gene3D" id="1.10.357.10">
    <property type="entry name" value="Tetracycline Repressor, domain 2"/>
    <property type="match status" value="1"/>
</dbReference>